<sequence>MKLHLSPTEPKISIISTDHNGNSKEQDVTYDSLLLTSALISMFHDGSVTVNSTDGKPIFDMTITYHDN</sequence>
<dbReference type="OrthoDB" id="6708898at2"/>
<reference evidence="3" key="1">
    <citation type="submission" date="2017-06" db="EMBL/GenBank/DDBJ databases">
        <authorList>
            <person name="Varghese N."/>
            <person name="Submissions S."/>
        </authorList>
    </citation>
    <scope>NUCLEOTIDE SEQUENCE [LARGE SCALE GENOMIC DNA]</scope>
    <source>
        <strain evidence="3">ANC 5114</strain>
    </source>
</reference>
<gene>
    <name evidence="2" type="ORF">SAMN05444584_0607</name>
</gene>
<organism evidence="2 3">
    <name type="scientific">Acinetobacter apis</name>
    <dbReference type="NCBI Taxonomy" id="1229165"/>
    <lineage>
        <taxon>Bacteria</taxon>
        <taxon>Pseudomonadati</taxon>
        <taxon>Pseudomonadota</taxon>
        <taxon>Gammaproteobacteria</taxon>
        <taxon>Moraxellales</taxon>
        <taxon>Moraxellaceae</taxon>
        <taxon>Acinetobacter</taxon>
    </lineage>
</organism>
<name>A0A217EEH5_9GAMM</name>
<dbReference type="RefSeq" id="WP_088822716.1">
    <property type="nucleotide sequence ID" value="NZ_FZLN01000001.1"/>
</dbReference>
<evidence type="ECO:0000313" key="2">
    <source>
        <dbReference type="EMBL" id="SNQ28682.1"/>
    </source>
</evidence>
<proteinExistence type="predicted"/>
<evidence type="ECO:0000256" key="1">
    <source>
        <dbReference type="SAM" id="MobiDB-lite"/>
    </source>
</evidence>
<feature type="region of interest" description="Disordered" evidence="1">
    <location>
        <begin position="1"/>
        <end position="24"/>
    </location>
</feature>
<dbReference type="AlphaFoldDB" id="A0A217EEH5"/>
<dbReference type="Proteomes" id="UP000243463">
    <property type="component" value="Unassembled WGS sequence"/>
</dbReference>
<protein>
    <submittedName>
        <fullName evidence="2">Uncharacterized protein</fullName>
    </submittedName>
</protein>
<dbReference type="EMBL" id="FZLN01000001">
    <property type="protein sequence ID" value="SNQ28682.1"/>
    <property type="molecule type" value="Genomic_DNA"/>
</dbReference>
<keyword evidence="3" id="KW-1185">Reference proteome</keyword>
<evidence type="ECO:0000313" key="3">
    <source>
        <dbReference type="Proteomes" id="UP000243463"/>
    </source>
</evidence>
<accession>A0A217EEH5</accession>